<gene>
    <name evidence="3" type="ORF">TrLO_g4628</name>
</gene>
<feature type="compositionally biased region" description="Acidic residues" evidence="2">
    <location>
        <begin position="257"/>
        <end position="270"/>
    </location>
</feature>
<dbReference type="InterPro" id="IPR052586">
    <property type="entry name" value="ASCC2"/>
</dbReference>
<dbReference type="EMBL" id="BRXW01000123">
    <property type="protein sequence ID" value="GMI08373.1"/>
    <property type="molecule type" value="Genomic_DNA"/>
</dbReference>
<sequence>MISLIIQNHINEDEKNEKFDEEGSFPSLLNFLTSLPSSIIKPHYDNLITLLSTANLDDLNYAYLIDSITTEEIKKVVKPKPITESKVVEQPLQSLKDIRITQVSQIFPTLGLGYIELALACYGNSVEGTCNALAGEKKDLHRRLTGVDEKLPMMRKESEKNYGGLKDEGVKEYVKNLEIEEERIAKLQERINEYDDDYDDQYDNSGGIGDDYEAVMEYNRSVKEGLREGGFWEEMKNLNKVKGKKGKKKVAVGEGGEGGEEEEGDESGDEGNEKKFGPDKGKGGRVLGPDGKYVPLKKSKKKVQQQQAATAKAAAKKGGGVEKKEVAEGQLTAIQKRRKDQNKAKRANHNRKDRALKKVS</sequence>
<evidence type="ECO:0008006" key="5">
    <source>
        <dbReference type="Google" id="ProtNLM"/>
    </source>
</evidence>
<organism evidence="3 4">
    <name type="scientific">Triparma laevis f. longispina</name>
    <dbReference type="NCBI Taxonomy" id="1714387"/>
    <lineage>
        <taxon>Eukaryota</taxon>
        <taxon>Sar</taxon>
        <taxon>Stramenopiles</taxon>
        <taxon>Ochrophyta</taxon>
        <taxon>Bolidophyceae</taxon>
        <taxon>Parmales</taxon>
        <taxon>Triparmaceae</taxon>
        <taxon>Triparma</taxon>
    </lineage>
</organism>
<feature type="region of interest" description="Disordered" evidence="2">
    <location>
        <begin position="243"/>
        <end position="360"/>
    </location>
</feature>
<dbReference type="OrthoDB" id="49214at2759"/>
<feature type="coiled-coil region" evidence="1">
    <location>
        <begin position="170"/>
        <end position="204"/>
    </location>
</feature>
<feature type="compositionally biased region" description="Basic residues" evidence="2">
    <location>
        <begin position="335"/>
        <end position="360"/>
    </location>
</feature>
<dbReference type="Gene3D" id="1.10.8.10">
    <property type="entry name" value="DNA helicase RuvA subunit, C-terminal domain"/>
    <property type="match status" value="1"/>
</dbReference>
<keyword evidence="1" id="KW-0175">Coiled coil</keyword>
<proteinExistence type="predicted"/>
<dbReference type="Proteomes" id="UP001165122">
    <property type="component" value="Unassembled WGS sequence"/>
</dbReference>
<reference evidence="4" key="1">
    <citation type="journal article" date="2023" name="Commun. Biol.">
        <title>Genome analysis of Parmales, the sister group of diatoms, reveals the evolutionary specialization of diatoms from phago-mixotrophs to photoautotrophs.</title>
        <authorList>
            <person name="Ban H."/>
            <person name="Sato S."/>
            <person name="Yoshikawa S."/>
            <person name="Yamada K."/>
            <person name="Nakamura Y."/>
            <person name="Ichinomiya M."/>
            <person name="Sato N."/>
            <person name="Blanc-Mathieu R."/>
            <person name="Endo H."/>
            <person name="Kuwata A."/>
            <person name="Ogata H."/>
        </authorList>
    </citation>
    <scope>NUCLEOTIDE SEQUENCE [LARGE SCALE GENOMIC DNA]</scope>
    <source>
        <strain evidence="4">NIES 3700</strain>
    </source>
</reference>
<protein>
    <recommendedName>
        <fullName evidence="5">CUE domain-containing protein</fullName>
    </recommendedName>
</protein>
<dbReference type="PANTHER" id="PTHR21494:SF0">
    <property type="entry name" value="ACTIVATING SIGNAL COINTEGRATOR 1 COMPLEX SUBUNIT 2"/>
    <property type="match status" value="1"/>
</dbReference>
<evidence type="ECO:0000256" key="1">
    <source>
        <dbReference type="SAM" id="Coils"/>
    </source>
</evidence>
<evidence type="ECO:0000313" key="4">
    <source>
        <dbReference type="Proteomes" id="UP001165122"/>
    </source>
</evidence>
<comment type="caution">
    <text evidence="3">The sequence shown here is derived from an EMBL/GenBank/DDBJ whole genome shotgun (WGS) entry which is preliminary data.</text>
</comment>
<evidence type="ECO:0000256" key="2">
    <source>
        <dbReference type="SAM" id="MobiDB-lite"/>
    </source>
</evidence>
<dbReference type="GO" id="GO:0043130">
    <property type="term" value="F:ubiquitin binding"/>
    <property type="evidence" value="ECO:0007669"/>
    <property type="project" value="TreeGrafter"/>
</dbReference>
<evidence type="ECO:0000313" key="3">
    <source>
        <dbReference type="EMBL" id="GMI08373.1"/>
    </source>
</evidence>
<dbReference type="PANTHER" id="PTHR21494">
    <property type="entry name" value="ACTIVATING SIGNAL COINTEGRATOR 1 COMPLEX SUBUNIT 2 ASC-1 COMPLEX SUBUNIT P100"/>
    <property type="match status" value="1"/>
</dbReference>
<accession>A0A9W7CGS1</accession>
<dbReference type="AlphaFoldDB" id="A0A9W7CGS1"/>
<keyword evidence="4" id="KW-1185">Reference proteome</keyword>
<feature type="compositionally biased region" description="Basic and acidic residues" evidence="2">
    <location>
        <begin position="271"/>
        <end position="282"/>
    </location>
</feature>
<name>A0A9W7CGS1_9STRA</name>
<feature type="compositionally biased region" description="Low complexity" evidence="2">
    <location>
        <begin position="304"/>
        <end position="313"/>
    </location>
</feature>